<dbReference type="RefSeq" id="WP_015195590.1">
    <property type="nucleotide sequence ID" value="NC_019748.1"/>
</dbReference>
<dbReference type="Gene3D" id="1.25.40.10">
    <property type="entry name" value="Tetratricopeptide repeat domain"/>
    <property type="match status" value="3"/>
</dbReference>
<feature type="domain" description="CHAT" evidence="3">
    <location>
        <begin position="592"/>
        <end position="864"/>
    </location>
</feature>
<evidence type="ECO:0000259" key="3">
    <source>
        <dbReference type="Pfam" id="PF12770"/>
    </source>
</evidence>
<dbReference type="eggNOG" id="COG0457">
    <property type="taxonomic scope" value="Bacteria"/>
</dbReference>
<dbReference type="KEGG" id="scs:Sta7437_4472"/>
<sequence>MFKRFSRFWVRCFLPLLFLSSFTFCLSLSVPLKATPVNTSTEELVRQGVELYNQSNFSSAIALWEKALKTYQNNQNKRAETIVLENLARTYREIGRIDLASDYWQSAINNYTLLGDTQQVGRSLTEQAQVYNLLGQHRGAIALLCGSEQNCFPGTALQIARQQKDLLGEIAAKGSLGETYRQQGNYQAAVKYLEASLKLAEINHKKTFYLSALNSLGNTYSSLARINYRRAELASGRGDEEESNRLKQKAINRDRQALASFQKSLQLASQPKNSFSQIKVLLSTLPINYRLDNDHLAARQLQQALTLLNTLPEGRDRVYATIELIKLLQPPTNNSLQCLESNLHPQAIALLEQAVSIAQNLQDNRAQSFAFGELGHLYECRQEYKLALQLTQQARLAAEQGLENKDSLYQWEWQTGRIFKAQDKQPEAIAAYEKSLETLESIRDALLTANQNLQFDFRDRIEPIYRDLIALKLERVPTLSSIQTEQNSITNLNSALDNIDALRLAELQNYFGNDCAIAEFNRATTLTSTDKNTAIFNSIILPNRTGIIVTFPSSTKKITWIERDRESLRQEIIEFRRGLGRFFDEVYDTGQAENIYNLLIAPFAEDLEREKITTLVFIQDGILRSIPMAALYDGKQFLIQKYAIATTPSLKLTNFSPSNRQQLKALALGFDREAKVNNTLFPALPQVTEEVKSIEQELKGSKKLLNREFTRDRLQQELNQTTYPIIHIATHGEFGAEPKDTFLITGDRRKLTISELDRILRNTPEGASEIQLLALTACKTAIGDERSALGLAGVAVQAGVKSALASLWAINDTITAQLVRDFYAALENPNLNKAEALRQAQIKLIKEGDYSHPAYWSPFILIGNWL</sequence>
<feature type="signal peptide" evidence="2">
    <location>
        <begin position="1"/>
        <end position="34"/>
    </location>
</feature>
<dbReference type="PATRIC" id="fig|111780.3.peg.4630"/>
<keyword evidence="2" id="KW-0732">Signal</keyword>
<dbReference type="PANTHER" id="PTHR10098">
    <property type="entry name" value="RAPSYN-RELATED"/>
    <property type="match status" value="1"/>
</dbReference>
<dbReference type="InterPro" id="IPR019734">
    <property type="entry name" value="TPR_rpt"/>
</dbReference>
<protein>
    <submittedName>
        <fullName evidence="4">Tetratricopeptide TPR_1 repeat-containing protein</fullName>
    </submittedName>
</protein>
<dbReference type="eggNOG" id="COG4995">
    <property type="taxonomic scope" value="Bacteria"/>
</dbReference>
<organism evidence="4 5">
    <name type="scientific">Stanieria cyanosphaera (strain ATCC 29371 / PCC 7437)</name>
    <dbReference type="NCBI Taxonomy" id="111780"/>
    <lineage>
        <taxon>Bacteria</taxon>
        <taxon>Bacillati</taxon>
        <taxon>Cyanobacteriota</taxon>
        <taxon>Cyanophyceae</taxon>
        <taxon>Pleurocapsales</taxon>
        <taxon>Dermocarpellaceae</taxon>
        <taxon>Stanieria</taxon>
    </lineage>
</organism>
<feature type="repeat" description="TPR" evidence="1">
    <location>
        <begin position="170"/>
        <end position="203"/>
    </location>
</feature>
<reference evidence="5" key="1">
    <citation type="journal article" date="2013" name="Proc. Natl. Acad. Sci. U.S.A.">
        <title>Improving the coverage of the cyanobacterial phylum using diversity-driven genome sequencing.</title>
        <authorList>
            <person name="Shih P.M."/>
            <person name="Wu D."/>
            <person name="Latifi A."/>
            <person name="Axen S.D."/>
            <person name="Fewer D.P."/>
            <person name="Talla E."/>
            <person name="Calteau A."/>
            <person name="Cai F."/>
            <person name="Tandeau de Marsac N."/>
            <person name="Rippka R."/>
            <person name="Herdman M."/>
            <person name="Sivonen K."/>
            <person name="Coursin T."/>
            <person name="Laurent T."/>
            <person name="Goodwin L."/>
            <person name="Nolan M."/>
            <person name="Davenport K.W."/>
            <person name="Han C.S."/>
            <person name="Rubin E.M."/>
            <person name="Eisen J.A."/>
            <person name="Woyke T."/>
            <person name="Gugger M."/>
            <person name="Kerfeld C.A."/>
        </authorList>
    </citation>
    <scope>NUCLEOTIDE SEQUENCE [LARGE SCALE GENOMIC DNA]</scope>
    <source>
        <strain evidence="5">ATCC 29371 / PCC 7437</strain>
    </source>
</reference>
<keyword evidence="1" id="KW-0802">TPR repeat</keyword>
<dbReference type="SMART" id="SM00028">
    <property type="entry name" value="TPR"/>
    <property type="match status" value="5"/>
</dbReference>
<dbReference type="AlphaFoldDB" id="K9Y0M0"/>
<dbReference type="PROSITE" id="PS50005">
    <property type="entry name" value="TPR"/>
    <property type="match status" value="1"/>
</dbReference>
<proteinExistence type="predicted"/>
<dbReference type="EMBL" id="CP003653">
    <property type="protein sequence ID" value="AFZ37936.1"/>
    <property type="molecule type" value="Genomic_DNA"/>
</dbReference>
<evidence type="ECO:0000256" key="2">
    <source>
        <dbReference type="SAM" id="SignalP"/>
    </source>
</evidence>
<evidence type="ECO:0000256" key="1">
    <source>
        <dbReference type="PROSITE-ProRule" id="PRU00339"/>
    </source>
</evidence>
<keyword evidence="5" id="KW-1185">Reference proteome</keyword>
<dbReference type="Pfam" id="PF13181">
    <property type="entry name" value="TPR_8"/>
    <property type="match status" value="1"/>
</dbReference>
<name>K9Y0M0_STAC7</name>
<dbReference type="SUPFAM" id="SSF48452">
    <property type="entry name" value="TPR-like"/>
    <property type="match status" value="2"/>
</dbReference>
<dbReference type="OrthoDB" id="446317at2"/>
<dbReference type="PANTHER" id="PTHR10098:SF112">
    <property type="entry name" value="SLR0380 PROTEIN"/>
    <property type="match status" value="1"/>
</dbReference>
<dbReference type="Proteomes" id="UP000010473">
    <property type="component" value="Chromosome"/>
</dbReference>
<gene>
    <name evidence="4" type="ordered locus">Sta7437_4472</name>
</gene>
<evidence type="ECO:0000313" key="4">
    <source>
        <dbReference type="EMBL" id="AFZ37936.1"/>
    </source>
</evidence>
<dbReference type="Pfam" id="PF12770">
    <property type="entry name" value="CHAT"/>
    <property type="match status" value="1"/>
</dbReference>
<dbReference type="HOGENOM" id="CLU_002404_0_0_3"/>
<dbReference type="STRING" id="111780.Sta7437_4472"/>
<dbReference type="InterPro" id="IPR024983">
    <property type="entry name" value="CHAT_dom"/>
</dbReference>
<dbReference type="InterPro" id="IPR011990">
    <property type="entry name" value="TPR-like_helical_dom_sf"/>
</dbReference>
<feature type="chain" id="PRO_5003938621" evidence="2">
    <location>
        <begin position="35"/>
        <end position="866"/>
    </location>
</feature>
<accession>K9Y0M0</accession>
<evidence type="ECO:0000313" key="5">
    <source>
        <dbReference type="Proteomes" id="UP000010473"/>
    </source>
</evidence>